<evidence type="ECO:0000256" key="1">
    <source>
        <dbReference type="ARBA" id="ARBA00023224"/>
    </source>
</evidence>
<organism evidence="5 6">
    <name type="scientific">Methylobacterium persicinum</name>
    <dbReference type="NCBI Taxonomy" id="374426"/>
    <lineage>
        <taxon>Bacteria</taxon>
        <taxon>Pseudomonadati</taxon>
        <taxon>Pseudomonadota</taxon>
        <taxon>Alphaproteobacteria</taxon>
        <taxon>Hyphomicrobiales</taxon>
        <taxon>Methylobacteriaceae</taxon>
        <taxon>Methylobacterium</taxon>
    </lineage>
</organism>
<feature type="domain" description="Methyl-accepting transducer" evidence="4">
    <location>
        <begin position="44"/>
        <end position="280"/>
    </location>
</feature>
<dbReference type="InterPro" id="IPR004090">
    <property type="entry name" value="Chemotax_Me-accpt_rcpt"/>
</dbReference>
<sequence length="405" mass="42517">MFSLSKKKPPVQETASVVLKPAAPEPVVKLVPPTPVIDRELLSLPGRLSAAASEAGTSLGWMAYDSKGMAEQARLMAAATEELAATTREIAARSSDVASNAEAASGGIGACAEDIHRATDGMRRIEGGADEIGRRLDGFSQAAARIEEMAGAIAAISGQTNLLALNATIEAARAGAAGRGFAVVAAEVKALSAQTARATDEIHQRIKHLRDEMTAMREAVSQSREAVKAGSQAMAQASTRVEMESANVATVAEEMRAASGLLDQQIQATSEIADSVGRVAAGADKARTEIGDAIDRIDRIETLSQTLLDKQEGDTRQLRLARLPADCAAWRRRLASVLVGMRAPDIDQGEIAPHPAFQGTVETALGKARKECRAMMSHIQASRWDEATAAFQAFEAAIAEAQAAA</sequence>
<comment type="similarity">
    <text evidence="2">Belongs to the methyl-accepting chemotaxis (MCP) protein family.</text>
</comment>
<evidence type="ECO:0000313" key="5">
    <source>
        <dbReference type="EMBL" id="MDQ0440882.1"/>
    </source>
</evidence>
<keyword evidence="6" id="KW-1185">Reference proteome</keyword>
<keyword evidence="1 3" id="KW-0807">Transducer</keyword>
<dbReference type="InterPro" id="IPR004089">
    <property type="entry name" value="MCPsignal_dom"/>
</dbReference>
<dbReference type="Gene3D" id="1.10.287.950">
    <property type="entry name" value="Methyl-accepting chemotaxis protein"/>
    <property type="match status" value="1"/>
</dbReference>
<dbReference type="Proteomes" id="UP001236369">
    <property type="component" value="Unassembled WGS sequence"/>
</dbReference>
<name>A0ABU0HEZ1_9HYPH</name>
<dbReference type="EMBL" id="JAUSVV010000001">
    <property type="protein sequence ID" value="MDQ0440882.1"/>
    <property type="molecule type" value="Genomic_DNA"/>
</dbReference>
<evidence type="ECO:0000313" key="6">
    <source>
        <dbReference type="Proteomes" id="UP001236369"/>
    </source>
</evidence>
<dbReference type="SUPFAM" id="SSF58104">
    <property type="entry name" value="Methyl-accepting chemotaxis protein (MCP) signaling domain"/>
    <property type="match status" value="1"/>
</dbReference>
<evidence type="ECO:0000256" key="2">
    <source>
        <dbReference type="ARBA" id="ARBA00029447"/>
    </source>
</evidence>
<evidence type="ECO:0000256" key="3">
    <source>
        <dbReference type="PROSITE-ProRule" id="PRU00284"/>
    </source>
</evidence>
<dbReference type="Pfam" id="PF00015">
    <property type="entry name" value="MCPsignal"/>
    <property type="match status" value="1"/>
</dbReference>
<dbReference type="PANTHER" id="PTHR32089">
    <property type="entry name" value="METHYL-ACCEPTING CHEMOTAXIS PROTEIN MCPB"/>
    <property type="match status" value="1"/>
</dbReference>
<gene>
    <name evidence="5" type="ORF">QO016_000359</name>
</gene>
<dbReference type="SMART" id="SM00283">
    <property type="entry name" value="MA"/>
    <property type="match status" value="1"/>
</dbReference>
<proteinExistence type="inferred from homology"/>
<comment type="caution">
    <text evidence="5">The sequence shown here is derived from an EMBL/GenBank/DDBJ whole genome shotgun (WGS) entry which is preliminary data.</text>
</comment>
<protein>
    <submittedName>
        <fullName evidence="5">Chromosome segregation ATPase</fullName>
    </submittedName>
</protein>
<dbReference type="PROSITE" id="PS50111">
    <property type="entry name" value="CHEMOTAXIS_TRANSDUC_2"/>
    <property type="match status" value="1"/>
</dbReference>
<accession>A0ABU0HEZ1</accession>
<dbReference type="RefSeq" id="WP_238250718.1">
    <property type="nucleotide sequence ID" value="NZ_BPQX01000044.1"/>
</dbReference>
<dbReference type="PRINTS" id="PR00260">
    <property type="entry name" value="CHEMTRNSDUCR"/>
</dbReference>
<evidence type="ECO:0000259" key="4">
    <source>
        <dbReference type="PROSITE" id="PS50111"/>
    </source>
</evidence>
<reference evidence="5 6" key="1">
    <citation type="submission" date="2023-07" db="EMBL/GenBank/DDBJ databases">
        <title>Genomic Encyclopedia of Type Strains, Phase IV (KMG-IV): sequencing the most valuable type-strain genomes for metagenomic binning, comparative biology and taxonomic classification.</title>
        <authorList>
            <person name="Goeker M."/>
        </authorList>
    </citation>
    <scope>NUCLEOTIDE SEQUENCE [LARGE SCALE GENOMIC DNA]</scope>
    <source>
        <strain evidence="5 6">DSM 19562</strain>
    </source>
</reference>
<dbReference type="PANTHER" id="PTHR32089:SF112">
    <property type="entry name" value="LYSOZYME-LIKE PROTEIN-RELATED"/>
    <property type="match status" value="1"/>
</dbReference>